<dbReference type="Pfam" id="PF15024">
    <property type="entry name" value="Glyco_transf_18"/>
    <property type="match status" value="2"/>
</dbReference>
<keyword evidence="7" id="KW-0812">Transmembrane</keyword>
<evidence type="ECO:0000256" key="2">
    <source>
        <dbReference type="ARBA" id="ARBA00004922"/>
    </source>
</evidence>
<dbReference type="GO" id="GO:0030144">
    <property type="term" value="F:alpha-1,6-mannosylglycoprotein 6-beta-N-acetylglucosaminyltransferase activity"/>
    <property type="evidence" value="ECO:0007669"/>
    <property type="project" value="UniProtKB-EC"/>
</dbReference>
<evidence type="ECO:0000313" key="15">
    <source>
        <dbReference type="EMBL" id="VDP59777.1"/>
    </source>
</evidence>
<reference evidence="15 16" key="2">
    <citation type="submission" date="2018-11" db="EMBL/GenBank/DDBJ databases">
        <authorList>
            <consortium name="Pathogen Informatics"/>
        </authorList>
    </citation>
    <scope>NUCLEOTIDE SEQUENCE [LARGE SCALE GENOMIC DNA]</scope>
    <source>
        <strain evidence="15">Dakar</strain>
        <strain evidence="16">Dakar, Senegal</strain>
    </source>
</reference>
<comment type="pathway">
    <text evidence="2">Protein modification; protein glycosylation.</text>
</comment>
<feature type="domain" description="Glycosyltransferase family 18 catalytic" evidence="14">
    <location>
        <begin position="1"/>
        <end position="49"/>
    </location>
</feature>
<keyword evidence="16" id="KW-1185">Reference proteome</keyword>
<evidence type="ECO:0000256" key="1">
    <source>
        <dbReference type="ARBA" id="ARBA00004323"/>
    </source>
</evidence>
<dbReference type="GO" id="GO:0000139">
    <property type="term" value="C:Golgi membrane"/>
    <property type="evidence" value="ECO:0007669"/>
    <property type="project" value="UniProtKB-SubCell"/>
</dbReference>
<proteinExistence type="inferred from homology"/>
<reference evidence="17" key="1">
    <citation type="submission" date="2016-06" db="UniProtKB">
        <authorList>
            <consortium name="WormBaseParasite"/>
        </authorList>
    </citation>
    <scope>IDENTIFICATION</scope>
</reference>
<keyword evidence="9" id="KW-1133">Transmembrane helix</keyword>
<keyword evidence="8" id="KW-0735">Signal-anchor</keyword>
<evidence type="ECO:0000256" key="5">
    <source>
        <dbReference type="ARBA" id="ARBA00022676"/>
    </source>
</evidence>
<dbReference type="Proteomes" id="UP000279833">
    <property type="component" value="Unassembled WGS sequence"/>
</dbReference>
<keyword evidence="6" id="KW-0808">Transferase</keyword>
<evidence type="ECO:0000256" key="11">
    <source>
        <dbReference type="ARBA" id="ARBA00023136"/>
    </source>
</evidence>
<evidence type="ECO:0000256" key="10">
    <source>
        <dbReference type="ARBA" id="ARBA00023034"/>
    </source>
</evidence>
<evidence type="ECO:0000259" key="14">
    <source>
        <dbReference type="Pfam" id="PF15024"/>
    </source>
</evidence>
<evidence type="ECO:0000313" key="16">
    <source>
        <dbReference type="Proteomes" id="UP000279833"/>
    </source>
</evidence>
<comment type="catalytic activity">
    <reaction evidence="13">
        <text>N(4)-{beta-D-GlcNAc-(1-&gt;2)-[beta-D-GlcNAc-(1-&gt;4)]-alpha-D-Man-(1-&gt;3)-[beta-D-GlcNAc-(1-&gt;2)-alpha-D-Man-(1-&gt;6)]-beta-D-Man-(1-&gt;4)-beta-D-GlcNAc-(1-&gt;4)-beta-D-GlcNAc}-L-asparaginyl-[protein] + UDP-N-acetyl-alpha-D-glucosamine = N(4)-{beta-D-GlcNAc-(1-&gt;2)-[beta-D-GlcNAc-(1-&gt;4)]-alpha-D-Man-(1-&gt;3)-[beta-D-GlcNAc-(1-&gt;2)-[beta-D-GlcNAc-(1-&gt;6)]-alpha-D-Man-(1-&gt;6)]-beta-D-Man-(1-&gt;4)-beta-D-GlcNAc-(1-&gt;4)-beta-D-GlcNAc}-L-asparaginyl-[protein] + UDP + H(+)</text>
        <dbReference type="Rhea" id="RHEA:16921"/>
        <dbReference type="Rhea" id="RHEA-COMP:14374"/>
        <dbReference type="Rhea" id="RHEA-COMP:14377"/>
        <dbReference type="ChEBI" id="CHEBI:15378"/>
        <dbReference type="ChEBI" id="CHEBI:57705"/>
        <dbReference type="ChEBI" id="CHEBI:58223"/>
        <dbReference type="ChEBI" id="CHEBI:139507"/>
        <dbReference type="ChEBI" id="CHEBI:139510"/>
        <dbReference type="EC" id="2.4.1.155"/>
    </reaction>
</comment>
<evidence type="ECO:0000256" key="6">
    <source>
        <dbReference type="ARBA" id="ARBA00022679"/>
    </source>
</evidence>
<dbReference type="InterPro" id="IPR052105">
    <property type="entry name" value="MGAT5_Glycosyltransferase"/>
</dbReference>
<comment type="similarity">
    <text evidence="3">Belongs to the glycosyltransferase 18 family.</text>
</comment>
<evidence type="ECO:0000256" key="8">
    <source>
        <dbReference type="ARBA" id="ARBA00022968"/>
    </source>
</evidence>
<dbReference type="EC" id="2.4.1.155" evidence="4"/>
<evidence type="ECO:0000256" key="9">
    <source>
        <dbReference type="ARBA" id="ARBA00022989"/>
    </source>
</evidence>
<evidence type="ECO:0000256" key="12">
    <source>
        <dbReference type="ARBA" id="ARBA00023180"/>
    </source>
</evidence>
<organism evidence="17">
    <name type="scientific">Schistosoma curassoni</name>
    <dbReference type="NCBI Taxonomy" id="6186"/>
    <lineage>
        <taxon>Eukaryota</taxon>
        <taxon>Metazoa</taxon>
        <taxon>Spiralia</taxon>
        <taxon>Lophotrochozoa</taxon>
        <taxon>Platyhelminthes</taxon>
        <taxon>Trematoda</taxon>
        <taxon>Digenea</taxon>
        <taxon>Strigeidida</taxon>
        <taxon>Schistosomatoidea</taxon>
        <taxon>Schistosomatidae</taxon>
        <taxon>Schistosoma</taxon>
    </lineage>
</organism>
<evidence type="ECO:0000256" key="3">
    <source>
        <dbReference type="ARBA" id="ARBA00007477"/>
    </source>
</evidence>
<dbReference type="UniPathway" id="UPA00378"/>
<dbReference type="WBParaSite" id="SCUD_0001565901-mRNA-1">
    <property type="protein sequence ID" value="SCUD_0001565901-mRNA-1"/>
    <property type="gene ID" value="SCUD_0001565901"/>
</dbReference>
<dbReference type="EMBL" id="UZAK01037830">
    <property type="protein sequence ID" value="VDP59777.1"/>
    <property type="molecule type" value="Genomic_DNA"/>
</dbReference>
<evidence type="ECO:0000256" key="4">
    <source>
        <dbReference type="ARBA" id="ARBA00012671"/>
    </source>
</evidence>
<name>A0A183KKU3_9TREM</name>
<dbReference type="AlphaFoldDB" id="A0A183KKU3"/>
<dbReference type="STRING" id="6186.A0A183KKU3"/>
<evidence type="ECO:0000313" key="17">
    <source>
        <dbReference type="WBParaSite" id="SCUD_0001565901-mRNA-1"/>
    </source>
</evidence>
<feature type="domain" description="Glycosyltransferase family 18 catalytic" evidence="14">
    <location>
        <begin position="57"/>
        <end position="188"/>
    </location>
</feature>
<dbReference type="PANTHER" id="PTHR15075:SF2">
    <property type="entry name" value="ALPHA-1,6-MANNOSYLGLYCOPROTEIN 6-BETA-N-ACETYLGLUCOSAMINYLTRANSFERASE"/>
    <property type="match status" value="1"/>
</dbReference>
<accession>A0A183KKU3</accession>
<comment type="subcellular location">
    <subcellularLocation>
        <location evidence="1">Golgi apparatus membrane</location>
        <topology evidence="1">Single-pass type II membrane protein</topology>
    </subcellularLocation>
</comment>
<evidence type="ECO:0000256" key="7">
    <source>
        <dbReference type="ARBA" id="ARBA00022692"/>
    </source>
</evidence>
<keyword evidence="11" id="KW-0472">Membrane</keyword>
<keyword evidence="12" id="KW-0325">Glycoprotein</keyword>
<sequence length="209" mass="24084">MGFLSNDFYKNSFESYISKGGPLGELVQWTDLIGALYILGHNITITFEAVEAKLTPLCKFRILDTFGTEALYNRKKELWSGLHLNLQQFYTFFPHSPDNTFLGFVAEILPPKSKFSHQSSFKPVALVYGKEAYMWSNKTNYLRILSDYFELHGNVMDNVDKLPKFVHIHQMQYGQPYLELMSKAQVSLYAIAFMLNCPVKKVGFFFSVL</sequence>
<keyword evidence="10" id="KW-0333">Golgi apparatus</keyword>
<dbReference type="PANTHER" id="PTHR15075">
    <property type="entry name" value="ALPHA-MANNOSIDE BETA-1,6-N-ACETYLGLUCOSAMINYLTRANSFERASE"/>
    <property type="match status" value="1"/>
</dbReference>
<evidence type="ECO:0000256" key="13">
    <source>
        <dbReference type="ARBA" id="ARBA00048243"/>
    </source>
</evidence>
<protein>
    <recommendedName>
        <fullName evidence="4">alpha-1,6-mannosyl-glycoprotein 6-beta-N-acetylglucosaminyltransferase</fullName>
        <ecNumber evidence="4">2.4.1.155</ecNumber>
    </recommendedName>
</protein>
<dbReference type="GO" id="GO:0006487">
    <property type="term" value="P:protein N-linked glycosylation"/>
    <property type="evidence" value="ECO:0007669"/>
    <property type="project" value="TreeGrafter"/>
</dbReference>
<keyword evidence="5" id="KW-0328">Glycosyltransferase</keyword>
<gene>
    <name evidence="15" type="ORF">SCUD_LOCUS15656</name>
</gene>
<dbReference type="InterPro" id="IPR026116">
    <property type="entry name" value="GT18_cat"/>
</dbReference>